<gene>
    <name evidence="3" type="ORF">HGG79_13770</name>
</gene>
<evidence type="ECO:0000256" key="1">
    <source>
        <dbReference type="ARBA" id="ARBA00007047"/>
    </source>
</evidence>
<dbReference type="Pfam" id="PF01144">
    <property type="entry name" value="CoA_trans"/>
    <property type="match status" value="1"/>
</dbReference>
<dbReference type="GO" id="GO:0008410">
    <property type="term" value="F:CoA-transferase activity"/>
    <property type="evidence" value="ECO:0007669"/>
    <property type="project" value="InterPro"/>
</dbReference>
<reference evidence="3 4" key="1">
    <citation type="submission" date="2020-04" db="EMBL/GenBank/DDBJ databases">
        <title>Genomic insights into acetone-butanol-ethanol (ABE) fermentation by sequencing solventogenic clostridia strains.</title>
        <authorList>
            <person name="Brown S."/>
        </authorList>
    </citation>
    <scope>NUCLEOTIDE SEQUENCE [LARGE SCALE GENOMIC DNA]</scope>
    <source>
        <strain evidence="3 4">DJ011</strain>
    </source>
</reference>
<evidence type="ECO:0000256" key="2">
    <source>
        <dbReference type="ARBA" id="ARBA00022679"/>
    </source>
</evidence>
<dbReference type="InterPro" id="IPR037171">
    <property type="entry name" value="NagB/RpiA_transferase-like"/>
</dbReference>
<dbReference type="NCBIfam" id="TIGR02428">
    <property type="entry name" value="pcaJ_scoB_fam"/>
    <property type="match status" value="1"/>
</dbReference>
<dbReference type="PANTHER" id="PTHR13707:SF60">
    <property type="entry name" value="ACETATE COA-TRANSFERASE SUBUNIT ALPHA"/>
    <property type="match status" value="1"/>
</dbReference>
<evidence type="ECO:0000313" key="4">
    <source>
        <dbReference type="Proteomes" id="UP000563151"/>
    </source>
</evidence>
<evidence type="ECO:0000313" key="3">
    <source>
        <dbReference type="EMBL" id="MBC2398832.1"/>
    </source>
</evidence>
<sequence length="222" mass="23606">MNSKEIIARRIAKEFKDGMVANLGFGIPNMAADYLPEGMEIILQCENGALKFGATPSIGEADPDLANSGGAPITLLPGASTFEMDLSFAIIRGGHVDITVLGALEVDQEGNIANWNIPGIFAPGMGGAMDLLAGAKYVIAALSHSDKKGNPKVLKKCTLPLSAKKCVDLIITDKAVMKVTDKGLVLMEVAPDVTVDEVVKTTEADLLIADDVKKWKYNMLIY</sequence>
<dbReference type="PANTHER" id="PTHR13707">
    <property type="entry name" value="KETOACID-COENZYME A TRANSFERASE"/>
    <property type="match status" value="1"/>
</dbReference>
<comment type="similarity">
    <text evidence="1">Belongs to the 3-oxoacid CoA-transferase subunit B family.</text>
</comment>
<dbReference type="EMBL" id="JAAZWO010000018">
    <property type="protein sequence ID" value="MBC2398832.1"/>
    <property type="molecule type" value="Genomic_DNA"/>
</dbReference>
<organism evidence="3 4">
    <name type="scientific">Clostridium tetanomorphum</name>
    <dbReference type="NCBI Taxonomy" id="1553"/>
    <lineage>
        <taxon>Bacteria</taxon>
        <taxon>Bacillati</taxon>
        <taxon>Bacillota</taxon>
        <taxon>Clostridia</taxon>
        <taxon>Eubacteriales</taxon>
        <taxon>Clostridiaceae</taxon>
        <taxon>Clostridium</taxon>
    </lineage>
</organism>
<keyword evidence="4" id="KW-1185">Reference proteome</keyword>
<dbReference type="RefSeq" id="WP_035151874.1">
    <property type="nucleotide sequence ID" value="NZ_JAAZWO010000018.1"/>
</dbReference>
<accession>A0A923J165</accession>
<dbReference type="InterPro" id="IPR012791">
    <property type="entry name" value="3-oxoacid_CoA-transf_B"/>
</dbReference>
<proteinExistence type="inferred from homology"/>
<dbReference type="InterPro" id="IPR004165">
    <property type="entry name" value="CoA_trans_fam_I"/>
</dbReference>
<dbReference type="AlphaFoldDB" id="A0A923J165"/>
<keyword evidence="2" id="KW-0808">Transferase</keyword>
<comment type="caution">
    <text evidence="3">The sequence shown here is derived from an EMBL/GenBank/DDBJ whole genome shotgun (WGS) entry which is preliminary data.</text>
</comment>
<dbReference type="SUPFAM" id="SSF100950">
    <property type="entry name" value="NagB/RpiA/CoA transferase-like"/>
    <property type="match status" value="1"/>
</dbReference>
<protein>
    <submittedName>
        <fullName evidence="3">3-oxoacid CoA-transferase subunit B</fullName>
    </submittedName>
</protein>
<name>A0A923J165_CLOTT</name>
<dbReference type="SMART" id="SM00882">
    <property type="entry name" value="CoA_trans"/>
    <property type="match status" value="1"/>
</dbReference>
<dbReference type="Gene3D" id="3.40.1080.10">
    <property type="entry name" value="Glutaconate Coenzyme A-transferase"/>
    <property type="match status" value="1"/>
</dbReference>
<dbReference type="Proteomes" id="UP000563151">
    <property type="component" value="Unassembled WGS sequence"/>
</dbReference>